<evidence type="ECO:0000256" key="1">
    <source>
        <dbReference type="ARBA" id="ARBA00004370"/>
    </source>
</evidence>
<dbReference type="PANTHER" id="PTHR42911">
    <property type="entry name" value="MODULATOR OF FTSH PROTEASE HFLC"/>
    <property type="match status" value="1"/>
</dbReference>
<evidence type="ECO:0000256" key="2">
    <source>
        <dbReference type="ARBA" id="ARBA00007862"/>
    </source>
</evidence>
<keyword evidence="5" id="KW-0472">Membrane</keyword>
<reference evidence="7" key="1">
    <citation type="submission" date="2018-05" db="EMBL/GenBank/DDBJ databases">
        <authorList>
            <person name="Lanie J.A."/>
            <person name="Ng W.-L."/>
            <person name="Kazmierczak K.M."/>
            <person name="Andrzejewski T.M."/>
            <person name="Davidsen T.M."/>
            <person name="Wayne K.J."/>
            <person name="Tettelin H."/>
            <person name="Glass J.I."/>
            <person name="Rusch D."/>
            <person name="Podicherti R."/>
            <person name="Tsui H.-C.T."/>
            <person name="Winkler M.E."/>
        </authorList>
    </citation>
    <scope>NUCLEOTIDE SEQUENCE</scope>
</reference>
<evidence type="ECO:0000313" key="7">
    <source>
        <dbReference type="EMBL" id="SVB66995.1"/>
    </source>
</evidence>
<dbReference type="CDD" id="cd03405">
    <property type="entry name" value="SPFH_HflC"/>
    <property type="match status" value="1"/>
</dbReference>
<dbReference type="AlphaFoldDB" id="A0A382FWP7"/>
<keyword evidence="4" id="KW-1133">Transmembrane helix</keyword>
<evidence type="ECO:0000256" key="3">
    <source>
        <dbReference type="ARBA" id="ARBA00022692"/>
    </source>
</evidence>
<organism evidence="7">
    <name type="scientific">marine metagenome</name>
    <dbReference type="NCBI Taxonomy" id="408172"/>
    <lineage>
        <taxon>unclassified sequences</taxon>
        <taxon>metagenomes</taxon>
        <taxon>ecological metagenomes</taxon>
    </lineage>
</organism>
<gene>
    <name evidence="7" type="ORF">METZ01_LOCUS219849</name>
</gene>
<dbReference type="InterPro" id="IPR001107">
    <property type="entry name" value="Band_7"/>
</dbReference>
<evidence type="ECO:0000259" key="6">
    <source>
        <dbReference type="SMART" id="SM00244"/>
    </source>
</evidence>
<proteinExistence type="inferred from homology"/>
<evidence type="ECO:0000256" key="4">
    <source>
        <dbReference type="ARBA" id="ARBA00022989"/>
    </source>
</evidence>
<dbReference type="PANTHER" id="PTHR42911:SF1">
    <property type="entry name" value="MODULATOR OF FTSH PROTEASE HFLC"/>
    <property type="match status" value="1"/>
</dbReference>
<dbReference type="InterPro" id="IPR036013">
    <property type="entry name" value="Band_7/SPFH_dom_sf"/>
</dbReference>
<dbReference type="EMBL" id="UINC01052086">
    <property type="protein sequence ID" value="SVB66995.1"/>
    <property type="molecule type" value="Genomic_DNA"/>
</dbReference>
<dbReference type="PIRSF" id="PIRSF005651">
    <property type="entry name" value="HflC"/>
    <property type="match status" value="1"/>
</dbReference>
<dbReference type="Gene3D" id="3.30.479.30">
    <property type="entry name" value="Band 7 domain"/>
    <property type="match status" value="1"/>
</dbReference>
<feature type="domain" description="Band 7" evidence="6">
    <location>
        <begin position="10"/>
        <end position="172"/>
    </location>
</feature>
<comment type="subcellular location">
    <subcellularLocation>
        <location evidence="1">Membrane</location>
    </subcellularLocation>
</comment>
<dbReference type="SUPFAM" id="SSF117892">
    <property type="entry name" value="Band 7/SPFH domain"/>
    <property type="match status" value="1"/>
</dbReference>
<dbReference type="GO" id="GO:0016020">
    <property type="term" value="C:membrane"/>
    <property type="evidence" value="ECO:0007669"/>
    <property type="project" value="UniProtKB-SubCell"/>
</dbReference>
<protein>
    <recommendedName>
        <fullName evidence="6">Band 7 domain-containing protein</fullName>
    </recommendedName>
</protein>
<comment type="similarity">
    <text evidence="2">Belongs to the band 7/mec-2 family. HflC subfamily.</text>
</comment>
<sequence length="246" mass="28066">MFIVFLTFTGAFFVVNETKQAIVLQFGEPRQVISKPGLQFKIPFIQDAVFLDSRMLNLDPQPEEMILSDQKRIIVDSFARYKIIDPLKFFQTVRNEATFSDRFGRIINASVRGVIAQYSLSSLLSEDRSNIMSAIQSQVKNEEVSFGVEIIDIRIGRTDLTEQVSNNVYQRMISERDREANLLRAEGQELSKEIVASADRQQTVIIAEAERTSSILRGEGDAFKNKILGDAYGLDKEFFNFLRTMQ</sequence>
<accession>A0A382FWP7</accession>
<keyword evidence="3" id="KW-0812">Transmembrane</keyword>
<feature type="non-terminal residue" evidence="7">
    <location>
        <position position="246"/>
    </location>
</feature>
<dbReference type="SMART" id="SM00244">
    <property type="entry name" value="PHB"/>
    <property type="match status" value="1"/>
</dbReference>
<name>A0A382FWP7_9ZZZZ</name>
<dbReference type="Pfam" id="PF01145">
    <property type="entry name" value="Band_7"/>
    <property type="match status" value="1"/>
</dbReference>
<evidence type="ECO:0000256" key="5">
    <source>
        <dbReference type="ARBA" id="ARBA00023136"/>
    </source>
</evidence>
<dbReference type="InterPro" id="IPR010200">
    <property type="entry name" value="HflC"/>
</dbReference>